<dbReference type="EMBL" id="WNKS01000018">
    <property type="protein sequence ID" value="MTV32524.1"/>
    <property type="molecule type" value="Genomic_DNA"/>
</dbReference>
<dbReference type="InterPro" id="IPR000160">
    <property type="entry name" value="GGDEF_dom"/>
</dbReference>
<dbReference type="AlphaFoldDB" id="A0A6N8DUK6"/>
<dbReference type="PROSITE" id="PS50887">
    <property type="entry name" value="GGDEF"/>
    <property type="match status" value="1"/>
</dbReference>
<dbReference type="CDD" id="cd17538">
    <property type="entry name" value="REC_D1_PleD-like"/>
    <property type="match status" value="1"/>
</dbReference>
<dbReference type="GO" id="GO:1902201">
    <property type="term" value="P:negative regulation of bacterial-type flagellum-dependent cell motility"/>
    <property type="evidence" value="ECO:0007669"/>
    <property type="project" value="TreeGrafter"/>
</dbReference>
<feature type="modified residue" description="4-aspartylphosphate" evidence="3">
    <location>
        <position position="53"/>
    </location>
</feature>
<dbReference type="Gene3D" id="6.10.250.690">
    <property type="match status" value="1"/>
</dbReference>
<dbReference type="InterPro" id="IPR001789">
    <property type="entry name" value="Sig_transdc_resp-reg_receiver"/>
</dbReference>
<dbReference type="RefSeq" id="WP_155447215.1">
    <property type="nucleotide sequence ID" value="NZ_JAOQNR010000007.1"/>
</dbReference>
<protein>
    <recommendedName>
        <fullName evidence="1">diguanylate cyclase</fullName>
        <ecNumber evidence="1">2.7.7.65</ecNumber>
    </recommendedName>
</protein>
<dbReference type="GO" id="GO:0005886">
    <property type="term" value="C:plasma membrane"/>
    <property type="evidence" value="ECO:0007669"/>
    <property type="project" value="TreeGrafter"/>
</dbReference>
<evidence type="ECO:0000256" key="1">
    <source>
        <dbReference type="ARBA" id="ARBA00012528"/>
    </source>
</evidence>
<dbReference type="GO" id="GO:0043709">
    <property type="term" value="P:cell adhesion involved in single-species biofilm formation"/>
    <property type="evidence" value="ECO:0007669"/>
    <property type="project" value="TreeGrafter"/>
</dbReference>
<accession>A0A6N8DUK6</accession>
<evidence type="ECO:0000256" key="3">
    <source>
        <dbReference type="PROSITE-ProRule" id="PRU00169"/>
    </source>
</evidence>
<proteinExistence type="predicted"/>
<dbReference type="NCBIfam" id="TIGR00254">
    <property type="entry name" value="GGDEF"/>
    <property type="match status" value="1"/>
</dbReference>
<dbReference type="Proteomes" id="UP000439113">
    <property type="component" value="Unassembled WGS sequence"/>
</dbReference>
<dbReference type="Gene3D" id="3.40.50.2300">
    <property type="match status" value="1"/>
</dbReference>
<dbReference type="PROSITE" id="PS50110">
    <property type="entry name" value="RESPONSE_REGULATORY"/>
    <property type="match status" value="2"/>
</dbReference>
<evidence type="ECO:0000256" key="2">
    <source>
        <dbReference type="ARBA" id="ARBA00034247"/>
    </source>
</evidence>
<dbReference type="OrthoDB" id="9812260at2"/>
<dbReference type="PANTHER" id="PTHR45138">
    <property type="entry name" value="REGULATORY COMPONENTS OF SENSORY TRANSDUCTION SYSTEM"/>
    <property type="match status" value="1"/>
</dbReference>
<dbReference type="CDD" id="cd17539">
    <property type="entry name" value="psREC-like_D2_PleD"/>
    <property type="match status" value="1"/>
</dbReference>
<comment type="caution">
    <text evidence="6">The sequence shown here is derived from an EMBL/GenBank/DDBJ whole genome shotgun (WGS) entry which is preliminary data.</text>
</comment>
<dbReference type="FunFam" id="3.30.70.270:FF:000001">
    <property type="entry name" value="Diguanylate cyclase domain protein"/>
    <property type="match status" value="1"/>
</dbReference>
<dbReference type="FunFam" id="3.40.50.2300:FF:000574">
    <property type="entry name" value="Response regulator PleD"/>
    <property type="match status" value="1"/>
</dbReference>
<dbReference type="Pfam" id="PF00990">
    <property type="entry name" value="GGDEF"/>
    <property type="match status" value="1"/>
</dbReference>
<comment type="catalytic activity">
    <reaction evidence="2">
        <text>2 GTP = 3',3'-c-di-GMP + 2 diphosphate</text>
        <dbReference type="Rhea" id="RHEA:24898"/>
        <dbReference type="ChEBI" id="CHEBI:33019"/>
        <dbReference type="ChEBI" id="CHEBI:37565"/>
        <dbReference type="ChEBI" id="CHEBI:58805"/>
        <dbReference type="EC" id="2.7.7.65"/>
    </reaction>
</comment>
<dbReference type="Pfam" id="PF00072">
    <property type="entry name" value="Response_reg"/>
    <property type="match status" value="2"/>
</dbReference>
<dbReference type="SUPFAM" id="SSF52172">
    <property type="entry name" value="CheY-like"/>
    <property type="match status" value="2"/>
</dbReference>
<feature type="domain" description="GGDEF" evidence="5">
    <location>
        <begin position="321"/>
        <end position="455"/>
    </location>
</feature>
<evidence type="ECO:0000313" key="7">
    <source>
        <dbReference type="Proteomes" id="UP000439113"/>
    </source>
</evidence>
<dbReference type="SMART" id="SM00267">
    <property type="entry name" value="GGDEF"/>
    <property type="match status" value="1"/>
</dbReference>
<dbReference type="Gene3D" id="3.30.70.270">
    <property type="match status" value="1"/>
</dbReference>
<dbReference type="PANTHER" id="PTHR45138:SF9">
    <property type="entry name" value="DIGUANYLATE CYCLASE DGCM-RELATED"/>
    <property type="match status" value="1"/>
</dbReference>
<dbReference type="InterPro" id="IPR050469">
    <property type="entry name" value="Diguanylate_Cyclase"/>
</dbReference>
<dbReference type="InterPro" id="IPR011006">
    <property type="entry name" value="CheY-like_superfamily"/>
</dbReference>
<dbReference type="InterPro" id="IPR029787">
    <property type="entry name" value="Nucleotide_cyclase"/>
</dbReference>
<dbReference type="InterPro" id="IPR043128">
    <property type="entry name" value="Rev_trsase/Diguanyl_cyclase"/>
</dbReference>
<feature type="domain" description="Response regulatory" evidence="4">
    <location>
        <begin position="156"/>
        <end position="271"/>
    </location>
</feature>
<dbReference type="GO" id="GO:0052621">
    <property type="term" value="F:diguanylate cyclase activity"/>
    <property type="evidence" value="ECO:0007669"/>
    <property type="project" value="UniProtKB-EC"/>
</dbReference>
<dbReference type="EC" id="2.7.7.65" evidence="1"/>
<dbReference type="GO" id="GO:0000160">
    <property type="term" value="P:phosphorelay signal transduction system"/>
    <property type="evidence" value="ECO:0007669"/>
    <property type="project" value="InterPro"/>
</dbReference>
<evidence type="ECO:0000259" key="4">
    <source>
        <dbReference type="PROSITE" id="PS50110"/>
    </source>
</evidence>
<dbReference type="SMART" id="SM00448">
    <property type="entry name" value="REC"/>
    <property type="match status" value="2"/>
</dbReference>
<evidence type="ECO:0000259" key="5">
    <source>
        <dbReference type="PROSITE" id="PS50887"/>
    </source>
</evidence>
<dbReference type="SUPFAM" id="SSF55073">
    <property type="entry name" value="Nucleotide cyclase"/>
    <property type="match status" value="1"/>
</dbReference>
<organism evidence="6 7">
    <name type="scientific">Rhodoblastus acidophilus</name>
    <name type="common">Rhodopseudomonas acidophila</name>
    <dbReference type="NCBI Taxonomy" id="1074"/>
    <lineage>
        <taxon>Bacteria</taxon>
        <taxon>Pseudomonadati</taxon>
        <taxon>Pseudomonadota</taxon>
        <taxon>Alphaproteobacteria</taxon>
        <taxon>Hyphomicrobiales</taxon>
        <taxon>Rhodoblastaceae</taxon>
        <taxon>Rhodoblastus</taxon>
    </lineage>
</organism>
<keyword evidence="3" id="KW-0597">Phosphoprotein</keyword>
<dbReference type="NCBIfam" id="NF007135">
    <property type="entry name" value="PRK09581.1"/>
    <property type="match status" value="1"/>
</dbReference>
<dbReference type="CDD" id="cd01949">
    <property type="entry name" value="GGDEF"/>
    <property type="match status" value="1"/>
</dbReference>
<reference evidence="6 7" key="1">
    <citation type="submission" date="2019-11" db="EMBL/GenBank/DDBJ databases">
        <title>Whole-genome sequence of a Rhodoblastus acidophilus DSM 142.</title>
        <authorList>
            <person name="Kyndt J.A."/>
            <person name="Meyer T.E."/>
        </authorList>
    </citation>
    <scope>NUCLEOTIDE SEQUENCE [LARGE SCALE GENOMIC DNA]</scope>
    <source>
        <strain evidence="6 7">DSM 142</strain>
    </source>
</reference>
<sequence>MTARVLVVDDLLPNIKLLEARLTAEYFDVVTATNGFEALKICERGECDLVLLDVMMPGMDGFEVCRKLKANPGTLHLPVIIVTALDQTSDRVRGLEAGADDFLTKPIDEIALIARVRSLARLKTSVDELRARAETSVALGVTDAVDHRLDGGLGGKVLVVDDRVNSSEKILSALRDRYEVDIEPDPTEALFRATETPYELVMVSLGLANYDGLRLCSQLRSVERTRHTPILMLSDIEDRARVLRGLDLGVNDYLVRPIDSNEIIARVRTQVRRKRYADSLRSNVQAAMEMAVVDPLTGLNNRRYLQTHVVGLMEQSAQKGRPLSAMVLDIDHFKKVNDAHGHDVGDEILKGFASRVRRVVRGADLLCRFGGEEFVIVMPETRLSTARLVAERVRARVAGSPFPIRGGAETLTITVSIGVAESHGGESPDALIRRADQALYLSKSGGRNRVTVDGSSAAAA</sequence>
<comment type="caution">
    <text evidence="3">Lacks conserved residue(s) required for the propagation of feature annotation.</text>
</comment>
<gene>
    <name evidence="6" type="ORF">GJ654_16180</name>
</gene>
<evidence type="ECO:0000313" key="6">
    <source>
        <dbReference type="EMBL" id="MTV32524.1"/>
    </source>
</evidence>
<feature type="domain" description="Response regulatory" evidence="4">
    <location>
        <begin position="4"/>
        <end position="120"/>
    </location>
</feature>
<name>A0A6N8DUK6_RHOAC</name>